<dbReference type="AlphaFoldDB" id="A0A4R5MNA6"/>
<keyword evidence="1" id="KW-0472">Membrane</keyword>
<keyword evidence="1" id="KW-1133">Transmembrane helix</keyword>
<dbReference type="OrthoDB" id="766118at2"/>
<protein>
    <submittedName>
        <fullName evidence="2">DUF2975 domain-containing protein</fullName>
    </submittedName>
</protein>
<evidence type="ECO:0000313" key="2">
    <source>
        <dbReference type="EMBL" id="TDG36569.1"/>
    </source>
</evidence>
<evidence type="ECO:0000313" key="3">
    <source>
        <dbReference type="Proteomes" id="UP000295668"/>
    </source>
</evidence>
<feature type="transmembrane region" description="Helical" evidence="1">
    <location>
        <begin position="51"/>
        <end position="75"/>
    </location>
</feature>
<name>A0A4R5MNA6_9SPHI</name>
<dbReference type="InterPro" id="IPR021354">
    <property type="entry name" value="DUF2975"/>
</dbReference>
<feature type="transmembrane region" description="Helical" evidence="1">
    <location>
        <begin position="95"/>
        <end position="112"/>
    </location>
</feature>
<organism evidence="2 3">
    <name type="scientific">Pedobacter changchengzhani</name>
    <dbReference type="NCBI Taxonomy" id="2529274"/>
    <lineage>
        <taxon>Bacteria</taxon>
        <taxon>Pseudomonadati</taxon>
        <taxon>Bacteroidota</taxon>
        <taxon>Sphingobacteriia</taxon>
        <taxon>Sphingobacteriales</taxon>
        <taxon>Sphingobacteriaceae</taxon>
        <taxon>Pedobacter</taxon>
    </lineage>
</organism>
<dbReference type="RefSeq" id="WP_133262298.1">
    <property type="nucleotide sequence ID" value="NZ_SJCY01000004.1"/>
</dbReference>
<feature type="transmembrane region" description="Helical" evidence="1">
    <location>
        <begin position="124"/>
        <end position="148"/>
    </location>
</feature>
<feature type="transmembrane region" description="Helical" evidence="1">
    <location>
        <begin position="12"/>
        <end position="31"/>
    </location>
</feature>
<evidence type="ECO:0000256" key="1">
    <source>
        <dbReference type="SAM" id="Phobius"/>
    </source>
</evidence>
<dbReference type="Pfam" id="PF11188">
    <property type="entry name" value="DUF2975"/>
    <property type="match status" value="1"/>
</dbReference>
<keyword evidence="3" id="KW-1185">Reference proteome</keyword>
<dbReference type="EMBL" id="SJCY01000004">
    <property type="protein sequence ID" value="TDG36569.1"/>
    <property type="molecule type" value="Genomic_DNA"/>
</dbReference>
<dbReference type="Proteomes" id="UP000295668">
    <property type="component" value="Unassembled WGS sequence"/>
</dbReference>
<reference evidence="2 3" key="1">
    <citation type="submission" date="2019-02" db="EMBL/GenBank/DDBJ databases">
        <title>Pedobacter sp. nov., a novel speices isolated from soil of pinguins habitat in Antarcitica.</title>
        <authorList>
            <person name="He R.-H."/>
        </authorList>
    </citation>
    <scope>NUCLEOTIDE SEQUENCE [LARGE SCALE GENOMIC DNA]</scope>
    <source>
        <strain evidence="2 3">E01020</strain>
    </source>
</reference>
<sequence length="162" mass="18477">MNTKNQIKLIKVIYIVILLSGLIISTFGDGIEGFKKGMEDANNGVSLSFNLLSFLQGILLIIILFLSLRVFLYLYRFMDAVERGEVFSVENIERLTTMGWYCVMLSFGTFLFNCLELTRFTLSAIMNVGFEFWLLVLGITLLTIAFVFKKGIELKQENDLTI</sequence>
<keyword evidence="1" id="KW-0812">Transmembrane</keyword>
<gene>
    <name evidence="2" type="ORF">EZJ43_08630</name>
</gene>
<comment type="caution">
    <text evidence="2">The sequence shown here is derived from an EMBL/GenBank/DDBJ whole genome shotgun (WGS) entry which is preliminary data.</text>
</comment>
<accession>A0A4R5MNA6</accession>
<proteinExistence type="predicted"/>